<gene>
    <name evidence="2" type="ORF">HU742_023610</name>
    <name evidence="1" type="ORF">HU742_23350</name>
</gene>
<dbReference type="EMBL" id="JABWQX010000013">
    <property type="protein sequence ID" value="MBC3398160.1"/>
    <property type="molecule type" value="Genomic_DNA"/>
</dbReference>
<dbReference type="AlphaFoldDB" id="A0A923JRW1"/>
<dbReference type="EMBL" id="JABWQX020000003">
    <property type="protein sequence ID" value="MBV4554135.1"/>
    <property type="molecule type" value="Genomic_DNA"/>
</dbReference>
<comment type="caution">
    <text evidence="1">The sequence shown here is derived from an EMBL/GenBank/DDBJ whole genome shotgun (WGS) entry which is preliminary data.</text>
</comment>
<keyword evidence="3" id="KW-1185">Reference proteome</keyword>
<name>A0A923JRW1_9PSED</name>
<evidence type="ECO:0000313" key="3">
    <source>
        <dbReference type="Proteomes" id="UP000659438"/>
    </source>
</evidence>
<reference evidence="1" key="2">
    <citation type="submission" date="2020-07" db="EMBL/GenBank/DDBJ databases">
        <authorList>
            <person name="Lood C."/>
            <person name="Girard L."/>
        </authorList>
    </citation>
    <scope>NUCLEOTIDE SEQUENCE</scope>
    <source>
        <strain evidence="1">SWRI102</strain>
    </source>
</reference>
<evidence type="ECO:0008006" key="4">
    <source>
        <dbReference type="Google" id="ProtNLM"/>
    </source>
</evidence>
<reference evidence="1 3" key="1">
    <citation type="journal article" date="2020" name="Microorganisms">
        <title>Reliable Identification of Environmental Pseudomonas Isolates Using the rpoD Gene.</title>
        <authorList>
            <consortium name="The Broad Institute Genome Sequencing Platform"/>
            <person name="Girard L."/>
            <person name="Lood C."/>
            <person name="Rokni-Zadeh H."/>
            <person name="van Noort V."/>
            <person name="Lavigne R."/>
            <person name="De Mot R."/>
        </authorList>
    </citation>
    <scope>NUCLEOTIDE SEQUENCE</scope>
    <source>
        <strain evidence="1 3">SWRI102</strain>
    </source>
</reference>
<sequence length="597" mass="67506">MSAHPHRARTDIVLRRVARNHYSLILPDRVETLDPDGDCFFNAIARGLNEGQSQETFSTQGLRDAAADYIDQHPELSPYLPVPQATTQQVLLNRAPPLKSLLGRDAFGFLTRIVHGGPNPHGLFRPTLNYLRLYGDRVNRSVLAQAQDADLPPQRLQAMGHSLSPRAPGPLDRGYGPLFSSDEKRFFRRFLQDVLLEPVQGRHIDELLDDSQFVLSHHQLHIMLEYGVTSWELAWNHPVSREGYVMYDEAVHGHLDEDELEQVLEGATLVTRNDLEDLSANIKRITGRDVDNDKALLGLLVEYNSADATRDLYRSALRRFPDLQRRAGILLESRIIAFTLADKLSVALFASWLRNPAITEARLRMIAEYANTRYDELLSNNHLDIDWMRPFSDRNLQNLFTHQQALTGLLRFLGGARSDAGDIGMPAVAGLFRSPDQAVSNTRVAMLFNTPGLWDSLQLLPQDMARQIWNELIGPYFSDANIQRTLRHPGALGSGLNFAVALRDSLEPDEARVNLIVQGLLSIGQGRAQQYLYNFDFPTNRLGHSRLDFALYLENYLTVPEWAWQYAREGVTPDSLRPFGAMKRHDPGKLRTLTTPD</sequence>
<dbReference type="Proteomes" id="UP000659438">
    <property type="component" value="Unassembled WGS sequence"/>
</dbReference>
<proteinExistence type="predicted"/>
<accession>A0A923JRW1</accession>
<evidence type="ECO:0000313" key="2">
    <source>
        <dbReference type="EMBL" id="MBV4554135.1"/>
    </source>
</evidence>
<evidence type="ECO:0000313" key="1">
    <source>
        <dbReference type="EMBL" id="MBC3398160.1"/>
    </source>
</evidence>
<protein>
    <recommendedName>
        <fullName evidence="4">OTU domain-containing protein</fullName>
    </recommendedName>
</protein>
<reference evidence="2" key="3">
    <citation type="submission" date="2021-06" db="EMBL/GenBank/DDBJ databases">
        <title>Updating the genus Pseudomonas: Description of 43 new species and partition of the Pseudomonas putida group.</title>
        <authorList>
            <person name="Girard L."/>
            <person name="Lood C."/>
            <person name="Vandamme P."/>
            <person name="Rokni-Zadeh H."/>
            <person name="Van Noort V."/>
            <person name="Hofte M."/>
            <person name="Lavigne R."/>
            <person name="De Mot R."/>
        </authorList>
    </citation>
    <scope>NUCLEOTIDE SEQUENCE</scope>
    <source>
        <strain evidence="2">SWRI102</strain>
    </source>
</reference>
<dbReference type="Gene3D" id="3.90.70.80">
    <property type="match status" value="1"/>
</dbReference>
<organism evidence="1">
    <name type="scientific">Pseudomonas marvdashtae</name>
    <dbReference type="NCBI Taxonomy" id="2745500"/>
    <lineage>
        <taxon>Bacteria</taxon>
        <taxon>Pseudomonadati</taxon>
        <taxon>Pseudomonadota</taxon>
        <taxon>Gammaproteobacteria</taxon>
        <taxon>Pseudomonadales</taxon>
        <taxon>Pseudomonadaceae</taxon>
        <taxon>Pseudomonas</taxon>
    </lineage>
</organism>